<dbReference type="EnsemblMetazoa" id="AMAM011149-RA">
    <property type="protein sequence ID" value="AMAM011149-PA"/>
    <property type="gene ID" value="AMAM011149"/>
</dbReference>
<sequence length="1030" mass="117867">LGHSVQELLSRFYSTQTNNQEKHAIETTLQELQNTSFNWRISLSYMNTIENSYLWFFAATTVERTVNYLWNNLIPTDQQQLRTGLFDLYINYPCDVPALQRDKVAKIMATIARQQCTGNGKTYEEFVNSVLGLLENKFFLGLALVGAIGDTVTTTENVQTTLFGHIVNHHTPSIMEALNKYCGFFVVLVRGDNIQTVFDSINGERKNQYCSHLLNIIQQYFSWMELDRMQASLIGNISFLACSWHLMRDGAIGAVGALTELLYRNRSLPYDAGRQFAIGVNHIIGQETLKQSDELYQDKVCELIRQYIKRSCPYDYDNKEHLLNQLLEFTFFAKTPHALMDRINIWTYVCGSRYAEYTGSCLAGERIVPLFAHKLMGYLKQTLFFRTYPDLEVLDDEELDENFETELNRFQNQSIDLICQLLRFMEPPMVEETLVSLLQQNTSSPYVEGNIFFRGMLQSLQGNAQLLQGYDDERLTSVCMVDYMIGCNLIVELATLLYGKYPNIDFAMQQTTNGHIQLFLELSDVLDPIVEMFSKMVSFNAYIFPAFAQHILQIKLYLKMGPTGHGQGAEIVRKIHTTVPYEPKALLLVKLPRYILHQNNAKPADWARVVSAAVQLLNFYVSERLLGSKTCALVLDVLKGGVMSSKLMHLTKENRTMVQRAICMCLITLHDDPEPNPAEISPPVLLERYVCFVGSTVMEFVPASFQTLTAEQQKHIIDTLADELEQLASIMAACDVESSAVRSRLSTALLPVMQKTVTMFRSPLSIGTWAAKDPSGCRLFDGLLQFCNWTVITLQSRTDTQLLKEMVQLLKELFVAEEQFGVHRLRSVLALLNIFRQLSSDTYHRSLVPDIIHVVINEVLPVVANDERYTQQDELVRYEDVLNRLYDVLHDLLHHRWQYFVETSPQARVEPEARAIVQPEAFLAIMNAYGYALLHNSDYPTVVGTVLASLEMLNRRRRLFRLPLFIDQLLDNFLKSLLKLAMSHVGTMHLEQIGDVLYEMSYADQTRLKMIICDMGMTHDLTTYHMLQTA</sequence>
<keyword evidence="9" id="KW-1185">Reference proteome</keyword>
<dbReference type="GO" id="GO:0006611">
    <property type="term" value="P:protein export from nucleus"/>
    <property type="evidence" value="ECO:0007669"/>
    <property type="project" value="InterPro"/>
</dbReference>
<keyword evidence="6" id="KW-0653">Protein transport</keyword>
<keyword evidence="5" id="KW-0963">Cytoplasm</keyword>
<accession>A0A182SQ27</accession>
<dbReference type="GO" id="GO:0005634">
    <property type="term" value="C:nucleus"/>
    <property type="evidence" value="ECO:0007669"/>
    <property type="project" value="UniProtKB-SubCell"/>
</dbReference>
<dbReference type="SUPFAM" id="SSF48371">
    <property type="entry name" value="ARM repeat"/>
    <property type="match status" value="1"/>
</dbReference>
<dbReference type="PANTHER" id="PTHR21452">
    <property type="entry name" value="EXPORTIN-6"/>
    <property type="match status" value="1"/>
</dbReference>
<protein>
    <recommendedName>
        <fullName evidence="10">Importin N-terminal domain-containing protein</fullName>
    </recommendedName>
</protein>
<evidence type="ECO:0000256" key="1">
    <source>
        <dbReference type="ARBA" id="ARBA00004123"/>
    </source>
</evidence>
<evidence type="ECO:0000256" key="6">
    <source>
        <dbReference type="ARBA" id="ARBA00022927"/>
    </source>
</evidence>
<dbReference type="AlphaFoldDB" id="A0A182SQ27"/>
<evidence type="ECO:0008006" key="10">
    <source>
        <dbReference type="Google" id="ProtNLM"/>
    </source>
</evidence>
<reference evidence="9" key="1">
    <citation type="submission" date="2013-09" db="EMBL/GenBank/DDBJ databases">
        <title>The Genome Sequence of Anopheles maculatus species B.</title>
        <authorList>
            <consortium name="The Broad Institute Genomics Platform"/>
            <person name="Neafsey D.E."/>
            <person name="Besansky N."/>
            <person name="Howell P."/>
            <person name="Walton C."/>
            <person name="Young S.K."/>
            <person name="Zeng Q."/>
            <person name="Gargeya S."/>
            <person name="Fitzgerald M."/>
            <person name="Haas B."/>
            <person name="Abouelleil A."/>
            <person name="Allen A.W."/>
            <person name="Alvarado L."/>
            <person name="Arachchi H.M."/>
            <person name="Berlin A.M."/>
            <person name="Chapman S.B."/>
            <person name="Gainer-Dewar J."/>
            <person name="Goldberg J."/>
            <person name="Griggs A."/>
            <person name="Gujja S."/>
            <person name="Hansen M."/>
            <person name="Howarth C."/>
            <person name="Imamovic A."/>
            <person name="Ireland A."/>
            <person name="Larimer J."/>
            <person name="McCowan C."/>
            <person name="Murphy C."/>
            <person name="Pearson M."/>
            <person name="Poon T.W."/>
            <person name="Priest M."/>
            <person name="Roberts A."/>
            <person name="Saif S."/>
            <person name="Shea T."/>
            <person name="Sisk P."/>
            <person name="Sykes S."/>
            <person name="Wortman J."/>
            <person name="Nusbaum C."/>
            <person name="Birren B."/>
        </authorList>
    </citation>
    <scope>NUCLEOTIDE SEQUENCE [LARGE SCALE GENOMIC DNA]</scope>
    <source>
        <strain evidence="9">maculatus3</strain>
    </source>
</reference>
<evidence type="ECO:0000256" key="4">
    <source>
        <dbReference type="ARBA" id="ARBA00022448"/>
    </source>
</evidence>
<dbReference type="InterPro" id="IPR040016">
    <property type="entry name" value="XPO6"/>
</dbReference>
<reference evidence="8" key="2">
    <citation type="submission" date="2020-05" db="UniProtKB">
        <authorList>
            <consortium name="EnsemblMetazoa"/>
        </authorList>
    </citation>
    <scope>IDENTIFICATION</scope>
    <source>
        <strain evidence="8">maculatus3</strain>
    </source>
</reference>
<evidence type="ECO:0000313" key="8">
    <source>
        <dbReference type="EnsemblMetazoa" id="AMAM011149-PA"/>
    </source>
</evidence>
<dbReference type="InterPro" id="IPR011989">
    <property type="entry name" value="ARM-like"/>
</dbReference>
<name>A0A182SQ27_9DIPT</name>
<evidence type="ECO:0000256" key="7">
    <source>
        <dbReference type="ARBA" id="ARBA00023242"/>
    </source>
</evidence>
<dbReference type="GO" id="GO:0005737">
    <property type="term" value="C:cytoplasm"/>
    <property type="evidence" value="ECO:0007669"/>
    <property type="project" value="UniProtKB-SubCell"/>
</dbReference>
<dbReference type="GO" id="GO:0005049">
    <property type="term" value="F:nuclear export signal receptor activity"/>
    <property type="evidence" value="ECO:0007669"/>
    <property type="project" value="InterPro"/>
</dbReference>
<organism evidence="8 9">
    <name type="scientific">Anopheles maculatus</name>
    <dbReference type="NCBI Taxonomy" id="74869"/>
    <lineage>
        <taxon>Eukaryota</taxon>
        <taxon>Metazoa</taxon>
        <taxon>Ecdysozoa</taxon>
        <taxon>Arthropoda</taxon>
        <taxon>Hexapoda</taxon>
        <taxon>Insecta</taxon>
        <taxon>Pterygota</taxon>
        <taxon>Neoptera</taxon>
        <taxon>Endopterygota</taxon>
        <taxon>Diptera</taxon>
        <taxon>Nematocera</taxon>
        <taxon>Culicoidea</taxon>
        <taxon>Culicidae</taxon>
        <taxon>Anophelinae</taxon>
        <taxon>Anopheles</taxon>
        <taxon>Anopheles maculatus group</taxon>
    </lineage>
</organism>
<evidence type="ECO:0000313" key="9">
    <source>
        <dbReference type="Proteomes" id="UP000075901"/>
    </source>
</evidence>
<keyword evidence="4" id="KW-0813">Transport</keyword>
<comment type="subcellular location">
    <subcellularLocation>
        <location evidence="2">Cytoplasm</location>
    </subcellularLocation>
    <subcellularLocation>
        <location evidence="1">Nucleus</location>
    </subcellularLocation>
</comment>
<dbReference type="VEuPathDB" id="VectorBase:AMAM011149"/>
<evidence type="ECO:0000256" key="5">
    <source>
        <dbReference type="ARBA" id="ARBA00022490"/>
    </source>
</evidence>
<keyword evidence="7" id="KW-0539">Nucleus</keyword>
<dbReference type="Gene3D" id="1.25.10.10">
    <property type="entry name" value="Leucine-rich Repeat Variant"/>
    <property type="match status" value="2"/>
</dbReference>
<comment type="similarity">
    <text evidence="3">Belongs to the exportin family.</text>
</comment>
<dbReference type="PANTHER" id="PTHR21452:SF4">
    <property type="entry name" value="EXPORTIN-6"/>
    <property type="match status" value="1"/>
</dbReference>
<evidence type="ECO:0000256" key="2">
    <source>
        <dbReference type="ARBA" id="ARBA00004496"/>
    </source>
</evidence>
<dbReference type="InterPro" id="IPR016024">
    <property type="entry name" value="ARM-type_fold"/>
</dbReference>
<evidence type="ECO:0000256" key="3">
    <source>
        <dbReference type="ARBA" id="ARBA00009466"/>
    </source>
</evidence>
<dbReference type="Proteomes" id="UP000075901">
    <property type="component" value="Unassembled WGS sequence"/>
</dbReference>
<proteinExistence type="inferred from homology"/>